<name>A0A0D8J911_9BACT</name>
<sequence>MSLKHNLLILIILWSGFSLHAKESFYPVSDINPILLLNSNAVVRESKILLEIYSTKKVSYKVKEVITVLNENGESEGVLYIPYDSNRTVNIKEAVVYDKNGSFVKKFKNTEIYDQRYFDGFSLYSDARFKRITPNVSTYPYTVMYEYTIDFNGVVDYYDWTPIDGYYKSIERTSYSIRLHDDMQVRIRENNIESIEKNEEVDDDVQYSWQLKNQLAIEREPYAIPIYEHVPTISIAPTEFSYFGTDGDLSTWESYGQWIWELIEDKTTLPEERILFLKELVKGEDNTLDKVKAIYKYLQEETRYVSVQLGIGGFEPLSAEKVDEVKYGDCKALVNYMRAMLEAVGIISYYTLVNAGRTAEKIVPDFPSQDFNHVILCVPLESDTVFLECTSQFSPFGFLGSFTADRMVLLVDKDNSRLIHTPKFNTNDNLWKSSVSIVLDLQGNAVVNDTVVYSGLQYEFIEDQLRKTTEEQIEDELKEGDITGAVYKNIVYRSNQSEVPSATRIREIDVARFAAKMGDRFFMPVNIINQSSSTPRREKNRTYPFRMNLSYRDIDKVEIQLPEGYEIEYLPGGTTITSDFGSYQYSLEADGRTISYVRKNEINAGTFQPEKYAAFVEYMKNIYDADNQKIILKKL</sequence>
<evidence type="ECO:0000313" key="3">
    <source>
        <dbReference type="EMBL" id="KJF43387.1"/>
    </source>
</evidence>
<comment type="caution">
    <text evidence="3">The sequence shown here is derived from an EMBL/GenBank/DDBJ whole genome shotgun (WGS) entry which is preliminary data.</text>
</comment>
<dbReference type="Pfam" id="PF12969">
    <property type="entry name" value="DUF3857"/>
    <property type="match status" value="1"/>
</dbReference>
<proteinExistence type="predicted"/>
<evidence type="ECO:0000259" key="1">
    <source>
        <dbReference type="Pfam" id="PF01841"/>
    </source>
</evidence>
<dbReference type="InterPro" id="IPR038765">
    <property type="entry name" value="Papain-like_cys_pep_sf"/>
</dbReference>
<keyword evidence="4" id="KW-1185">Reference proteome</keyword>
<dbReference type="PATRIC" id="fig|1544798.3.peg.3006"/>
<organism evidence="3 4">
    <name type="scientific">Draconibacterium sediminis</name>
    <dbReference type="NCBI Taxonomy" id="1544798"/>
    <lineage>
        <taxon>Bacteria</taxon>
        <taxon>Pseudomonadati</taxon>
        <taxon>Bacteroidota</taxon>
        <taxon>Bacteroidia</taxon>
        <taxon>Marinilabiliales</taxon>
        <taxon>Prolixibacteraceae</taxon>
        <taxon>Draconibacterium</taxon>
    </lineage>
</organism>
<feature type="domain" description="Transglutaminase-like" evidence="1">
    <location>
        <begin position="278"/>
        <end position="347"/>
    </location>
</feature>
<evidence type="ECO:0000259" key="2">
    <source>
        <dbReference type="Pfam" id="PF12969"/>
    </source>
</evidence>
<dbReference type="AlphaFoldDB" id="A0A0D8J911"/>
<dbReference type="InterPro" id="IPR002931">
    <property type="entry name" value="Transglutaminase-like"/>
</dbReference>
<dbReference type="SUPFAM" id="SSF54001">
    <property type="entry name" value="Cysteine proteinases"/>
    <property type="match status" value="1"/>
</dbReference>
<evidence type="ECO:0000313" key="4">
    <source>
        <dbReference type="Proteomes" id="UP000032544"/>
    </source>
</evidence>
<feature type="domain" description="DUF3857" evidence="2">
    <location>
        <begin position="57"/>
        <end position="216"/>
    </location>
</feature>
<gene>
    <name evidence="3" type="ORF">LH29_14220</name>
</gene>
<dbReference type="InterPro" id="IPR024618">
    <property type="entry name" value="DUF3857"/>
</dbReference>
<accession>A0A0D8J911</accession>
<dbReference type="Gene3D" id="2.60.40.3140">
    <property type="match status" value="1"/>
</dbReference>
<dbReference type="Gene3D" id="3.10.620.30">
    <property type="match status" value="1"/>
</dbReference>
<dbReference type="Proteomes" id="UP000032544">
    <property type="component" value="Unassembled WGS sequence"/>
</dbReference>
<dbReference type="Pfam" id="PF01841">
    <property type="entry name" value="Transglut_core"/>
    <property type="match status" value="1"/>
</dbReference>
<protein>
    <recommendedName>
        <fullName evidence="5">DUF3857 domain-containing protein</fullName>
    </recommendedName>
</protein>
<dbReference type="EMBL" id="JRHC01000003">
    <property type="protein sequence ID" value="KJF43387.1"/>
    <property type="molecule type" value="Genomic_DNA"/>
</dbReference>
<dbReference type="OrthoDB" id="8595007at2"/>
<reference evidence="3 4" key="1">
    <citation type="submission" date="2014-09" db="EMBL/GenBank/DDBJ databases">
        <title>Draft Genome Sequence of Draconibacterium sp. JN14CK-3.</title>
        <authorList>
            <person name="Dong C."/>
            <person name="Lai Q."/>
            <person name="Shao Z."/>
        </authorList>
    </citation>
    <scope>NUCLEOTIDE SEQUENCE [LARGE SCALE GENOMIC DNA]</scope>
    <source>
        <strain evidence="3 4">JN14CK-3</strain>
    </source>
</reference>
<evidence type="ECO:0008006" key="5">
    <source>
        <dbReference type="Google" id="ProtNLM"/>
    </source>
</evidence>
<dbReference type="RefSeq" id="WP_045030686.1">
    <property type="nucleotide sequence ID" value="NZ_JRHC01000003.1"/>
</dbReference>
<dbReference type="Gene3D" id="2.60.120.1130">
    <property type="match status" value="1"/>
</dbReference>
<dbReference type="STRING" id="1544798.LH29_14220"/>